<reference evidence="2" key="1">
    <citation type="journal article" date="2016" name="Nature">
        <title>The genome of the seagrass Zostera marina reveals angiosperm adaptation to the sea.</title>
        <authorList>
            <person name="Olsen J.L."/>
            <person name="Rouze P."/>
            <person name="Verhelst B."/>
            <person name="Lin Y.-C."/>
            <person name="Bayer T."/>
            <person name="Collen J."/>
            <person name="Dattolo E."/>
            <person name="De Paoli E."/>
            <person name="Dittami S."/>
            <person name="Maumus F."/>
            <person name="Michel G."/>
            <person name="Kersting A."/>
            <person name="Lauritano C."/>
            <person name="Lohaus R."/>
            <person name="Toepel M."/>
            <person name="Tonon T."/>
            <person name="Vanneste K."/>
            <person name="Amirebrahimi M."/>
            <person name="Brakel J."/>
            <person name="Bostroem C."/>
            <person name="Chovatia M."/>
            <person name="Grimwood J."/>
            <person name="Jenkins J.W."/>
            <person name="Jueterbock A."/>
            <person name="Mraz A."/>
            <person name="Stam W.T."/>
            <person name="Tice H."/>
            <person name="Bornberg-Bauer E."/>
            <person name="Green P.J."/>
            <person name="Pearson G.A."/>
            <person name="Procaccini G."/>
            <person name="Duarte C.M."/>
            <person name="Schmutz J."/>
            <person name="Reusch T.B.H."/>
            <person name="Van de Peer Y."/>
        </authorList>
    </citation>
    <scope>NUCLEOTIDE SEQUENCE [LARGE SCALE GENOMIC DNA]</scope>
    <source>
        <strain evidence="2">cv. Finnish</strain>
    </source>
</reference>
<dbReference type="EMBL" id="LFYR01001125">
    <property type="protein sequence ID" value="KMZ64558.1"/>
    <property type="molecule type" value="Genomic_DNA"/>
</dbReference>
<name>A0A0K9P6B7_ZOSMR</name>
<accession>A0A0K9P6B7</accession>
<comment type="caution">
    <text evidence="1">The sequence shown here is derived from an EMBL/GenBank/DDBJ whole genome shotgun (WGS) entry which is preliminary data.</text>
</comment>
<dbReference type="OrthoDB" id="785287at2759"/>
<evidence type="ECO:0000313" key="2">
    <source>
        <dbReference type="Proteomes" id="UP000036987"/>
    </source>
</evidence>
<evidence type="ECO:0000313" key="1">
    <source>
        <dbReference type="EMBL" id="KMZ64558.1"/>
    </source>
</evidence>
<dbReference type="Proteomes" id="UP000036987">
    <property type="component" value="Unassembled WGS sequence"/>
</dbReference>
<dbReference type="PANTHER" id="PTHR31860:SF3">
    <property type="entry name" value="PROTEIN, PUTATIVE (DUF639)-RELATED"/>
    <property type="match status" value="1"/>
</dbReference>
<dbReference type="PANTHER" id="PTHR31860">
    <property type="entry name" value="HEAT-INDUCIBLE TRANSCRIPTION REPRESSOR (DUF639)-RELATED"/>
    <property type="match status" value="1"/>
</dbReference>
<protein>
    <submittedName>
        <fullName evidence="1">Uncharacterized protein</fullName>
    </submittedName>
</protein>
<keyword evidence="2" id="KW-1185">Reference proteome</keyword>
<dbReference type="AlphaFoldDB" id="A0A0K9P6B7"/>
<organism evidence="1 2">
    <name type="scientific">Zostera marina</name>
    <name type="common">Eelgrass</name>
    <dbReference type="NCBI Taxonomy" id="29655"/>
    <lineage>
        <taxon>Eukaryota</taxon>
        <taxon>Viridiplantae</taxon>
        <taxon>Streptophyta</taxon>
        <taxon>Embryophyta</taxon>
        <taxon>Tracheophyta</taxon>
        <taxon>Spermatophyta</taxon>
        <taxon>Magnoliopsida</taxon>
        <taxon>Liliopsida</taxon>
        <taxon>Zosteraceae</taxon>
        <taxon>Zostera</taxon>
    </lineage>
</organism>
<proteinExistence type="predicted"/>
<gene>
    <name evidence="1" type="ORF">ZOSMA_35G00130</name>
</gene>
<dbReference type="OMA" id="VEYACFR"/>
<sequence>MPTQLFLLRPTTTASTATISHPSKPPRISLKTTLRCPYWFRSRRSNIVARSSGDEWKLDKDVVREKMSSWLVKARGMFKDVASPLVNSPQGRSLGIAAIDSDDGTEIENVIKLFLKTSEVTLNRKTPTGYLSPAAVLSIEQFGRMNGLTGRKIQQIYEDVAPEHIRYDARSLVEYACFRYLSKDRSIIRASLKDIAFQRLIFIAMLAWQQPYTKDGDLHTSLEKLSFQLVGIQSPIS</sequence>